<proteinExistence type="predicted"/>
<feature type="domain" description="DUF4190" evidence="3">
    <location>
        <begin position="104"/>
        <end position="179"/>
    </location>
</feature>
<dbReference type="Proteomes" id="UP001166784">
    <property type="component" value="Unassembled WGS sequence"/>
</dbReference>
<dbReference type="RefSeq" id="WP_241060831.1">
    <property type="nucleotide sequence ID" value="NZ_JAKWJU010000002.1"/>
</dbReference>
<keyword evidence="5" id="KW-1185">Reference proteome</keyword>
<reference evidence="4" key="1">
    <citation type="submission" date="2022-03" db="EMBL/GenBank/DDBJ databases">
        <authorList>
            <person name="Santos J.D.N."/>
            <person name="Kallscheuer N."/>
            <person name="Jogler C."/>
            <person name="Lage O.M."/>
        </authorList>
    </citation>
    <scope>NUCLEOTIDE SEQUENCE</scope>
    <source>
        <strain evidence="4">M600PL45_2</strain>
    </source>
</reference>
<keyword evidence="1" id="KW-0812">Transmembrane</keyword>
<evidence type="ECO:0000313" key="4">
    <source>
        <dbReference type="EMBL" id="MCH6162054.1"/>
    </source>
</evidence>
<accession>A0ABS9T0L9</accession>
<dbReference type="Pfam" id="PF08044">
    <property type="entry name" value="DUF1707"/>
    <property type="match status" value="1"/>
</dbReference>
<comment type="caution">
    <text evidence="4">The sequence shown here is derived from an EMBL/GenBank/DDBJ whole genome shotgun (WGS) entry which is preliminary data.</text>
</comment>
<feature type="domain" description="DUF1707" evidence="2">
    <location>
        <begin position="11"/>
        <end position="63"/>
    </location>
</feature>
<dbReference type="InterPro" id="IPR012551">
    <property type="entry name" value="DUF1707_SHOCT-like"/>
</dbReference>
<evidence type="ECO:0000313" key="5">
    <source>
        <dbReference type="Proteomes" id="UP001166784"/>
    </source>
</evidence>
<dbReference type="Pfam" id="PF13828">
    <property type="entry name" value="DUF4190"/>
    <property type="match status" value="1"/>
</dbReference>
<evidence type="ECO:0000259" key="3">
    <source>
        <dbReference type="Pfam" id="PF13828"/>
    </source>
</evidence>
<feature type="transmembrane region" description="Helical" evidence="1">
    <location>
        <begin position="106"/>
        <end position="126"/>
    </location>
</feature>
<reference evidence="4" key="2">
    <citation type="journal article" date="2023" name="Int. J. Syst. Evol. Microbiol.">
        <title>Streptomyces marispadix sp. nov., isolated from marine beach sediment of the Northern Coast of Portugal.</title>
        <authorList>
            <person name="dos Santos J.D.N."/>
            <person name="Vitorino I.R."/>
            <person name="Kallscheuer N."/>
            <person name="Srivastava A."/>
            <person name="Krautwurst S."/>
            <person name="Marz M."/>
            <person name="Jogler C."/>
            <person name="Lobo Da Cunha A."/>
            <person name="Catita J."/>
            <person name="Goncalves H."/>
            <person name="Gonzalez I."/>
            <person name="Reyes F."/>
            <person name="Lage O.M."/>
        </authorList>
    </citation>
    <scope>NUCLEOTIDE SEQUENCE</scope>
    <source>
        <strain evidence="4">M600PL45_2</strain>
    </source>
</reference>
<protein>
    <submittedName>
        <fullName evidence="4">DUF1707 and DUF4190 domain-containing protein</fullName>
    </submittedName>
</protein>
<keyword evidence="1" id="KW-1133">Transmembrane helix</keyword>
<name>A0ABS9T0L9_9ACTN</name>
<sequence length="187" mass="19899">MHDDSEGVVRMLAGNADRDRAGDVLKAAYAEGRLTKDEYDYRVGRAVAARTIEELQQLTGDVPNGPSAVPPTFQRPPGQGQLVPFQPQPPVPYAVPRRPHNSTATAALVCGIGAPVFTLITAPIVYGLHAPYLFWLGAAPGVILGHKARVEVRRTRERGEGSAMAGLLLSYVALVLSGLVTLLVSVP</sequence>
<keyword evidence="1" id="KW-0472">Membrane</keyword>
<evidence type="ECO:0000256" key="1">
    <source>
        <dbReference type="SAM" id="Phobius"/>
    </source>
</evidence>
<gene>
    <name evidence="4" type="ORF">MMA15_17185</name>
</gene>
<organism evidence="4 5">
    <name type="scientific">Streptomyces marispadix</name>
    <dbReference type="NCBI Taxonomy" id="2922868"/>
    <lineage>
        <taxon>Bacteria</taxon>
        <taxon>Bacillati</taxon>
        <taxon>Actinomycetota</taxon>
        <taxon>Actinomycetes</taxon>
        <taxon>Kitasatosporales</taxon>
        <taxon>Streptomycetaceae</taxon>
        <taxon>Streptomyces</taxon>
    </lineage>
</organism>
<evidence type="ECO:0000259" key="2">
    <source>
        <dbReference type="Pfam" id="PF08044"/>
    </source>
</evidence>
<dbReference type="InterPro" id="IPR025241">
    <property type="entry name" value="DUF4190"/>
</dbReference>
<dbReference type="EMBL" id="JAKWJU010000002">
    <property type="protein sequence ID" value="MCH6162054.1"/>
    <property type="molecule type" value="Genomic_DNA"/>
</dbReference>
<feature type="transmembrane region" description="Helical" evidence="1">
    <location>
        <begin position="162"/>
        <end position="184"/>
    </location>
</feature>